<protein>
    <submittedName>
        <fullName evidence="2">Uncharacterized protein</fullName>
    </submittedName>
</protein>
<dbReference type="RefSeq" id="XP_018190646.1">
    <property type="nucleotide sequence ID" value="XM_018336769.1"/>
</dbReference>
<dbReference type="STRING" id="1328760.A0A165IM22"/>
<reference evidence="2 3" key="1">
    <citation type="journal article" date="2016" name="Fungal Biol.">
        <title>The genome of Xylona heveae provides a window into fungal endophytism.</title>
        <authorList>
            <person name="Gazis R."/>
            <person name="Kuo A."/>
            <person name="Riley R."/>
            <person name="LaButti K."/>
            <person name="Lipzen A."/>
            <person name="Lin J."/>
            <person name="Amirebrahimi M."/>
            <person name="Hesse C.N."/>
            <person name="Spatafora J.W."/>
            <person name="Henrissat B."/>
            <person name="Hainaut M."/>
            <person name="Grigoriev I.V."/>
            <person name="Hibbett D.S."/>
        </authorList>
    </citation>
    <scope>NUCLEOTIDE SEQUENCE [LARGE SCALE GENOMIC DNA]</scope>
    <source>
        <strain evidence="2 3">TC161</strain>
    </source>
</reference>
<feature type="compositionally biased region" description="Low complexity" evidence="1">
    <location>
        <begin position="314"/>
        <end position="324"/>
    </location>
</feature>
<evidence type="ECO:0000256" key="1">
    <source>
        <dbReference type="SAM" id="MobiDB-lite"/>
    </source>
</evidence>
<keyword evidence="3" id="KW-1185">Reference proteome</keyword>
<feature type="compositionally biased region" description="Polar residues" evidence="1">
    <location>
        <begin position="221"/>
        <end position="235"/>
    </location>
</feature>
<feature type="compositionally biased region" description="Basic and acidic residues" evidence="1">
    <location>
        <begin position="172"/>
        <end position="187"/>
    </location>
</feature>
<feature type="compositionally biased region" description="Basic and acidic residues" evidence="1">
    <location>
        <begin position="59"/>
        <end position="79"/>
    </location>
</feature>
<feature type="compositionally biased region" description="Basic and acidic residues" evidence="1">
    <location>
        <begin position="1"/>
        <end position="10"/>
    </location>
</feature>
<dbReference type="OrthoDB" id="5429993at2759"/>
<dbReference type="OMA" id="WKDECAG"/>
<gene>
    <name evidence="2" type="ORF">L228DRAFT_61820</name>
</gene>
<sequence>MVNKHDEDTTLKQFGLFSPPSPLPMHEATRKESGIMKKSLLPQRTPSKRGPQGSTTTRSVDDVVEAREPRASRLPTEKRKLGHYAPSAASTPVTSRKDSEALEAGRYAKANASQSKIRRPGEQYDQSSGSSSRSEAKGILGRSNTIATPSTSLDRPSSIRRPAPSAASSGNPKHESHIRNHSTEHSRVVKPRSNTISTRSGISHGQTPDQSVSVSSSASVTRSNTPQSFESSTPNPLQPEGRTRGVAGNDRSETSTKGHSRTRSQPTIIQKDTPLTRSKSTLVKVSQTRSATTRPSRPPFTTLQQHYSPKKITRTPTSSSNSRPQEGAGSEQPLTLESLRVQVELLQLHLLHQTAKGSITFWERSAEQQLEKKFGVVLSKYNDLQEIQQKNQQRKDAAALKSWLGGSHIGSGEQTQTLARLLQDISQVSDPEGRFTRQGRYFDHWLNYVESVWQERHRSDVNVRSLRFVDGLENSWRNEGFSLSRRMTAWLEELENLGTVVCGSSLSAAVDICKSLVRDMSSELEGMRQLEKDIMQQEQEWVRCMTDQARRVVADDERPKEHCPVWDED</sequence>
<feature type="compositionally biased region" description="Polar residues" evidence="1">
    <location>
        <begin position="192"/>
        <end position="210"/>
    </location>
</feature>
<dbReference type="InParanoid" id="A0A165IM22"/>
<evidence type="ECO:0000313" key="3">
    <source>
        <dbReference type="Proteomes" id="UP000076632"/>
    </source>
</evidence>
<dbReference type="AlphaFoldDB" id="A0A165IM22"/>
<feature type="region of interest" description="Disordered" evidence="1">
    <location>
        <begin position="1"/>
        <end position="334"/>
    </location>
</feature>
<feature type="compositionally biased region" description="Polar residues" evidence="1">
    <location>
        <begin position="142"/>
        <end position="154"/>
    </location>
</feature>
<dbReference type="GeneID" id="28901906"/>
<evidence type="ECO:0000313" key="2">
    <source>
        <dbReference type="EMBL" id="KZF25091.1"/>
    </source>
</evidence>
<accession>A0A165IM22</accession>
<feature type="compositionally biased region" description="Low complexity" evidence="1">
    <location>
        <begin position="211"/>
        <end position="220"/>
    </location>
</feature>
<feature type="compositionally biased region" description="Polar residues" evidence="1">
    <location>
        <begin position="263"/>
        <end position="307"/>
    </location>
</feature>
<dbReference type="EMBL" id="KV407455">
    <property type="protein sequence ID" value="KZF25091.1"/>
    <property type="molecule type" value="Genomic_DNA"/>
</dbReference>
<dbReference type="Proteomes" id="UP000076632">
    <property type="component" value="Unassembled WGS sequence"/>
</dbReference>
<proteinExistence type="predicted"/>
<name>A0A165IM22_XYLHT</name>
<organism evidence="2 3">
    <name type="scientific">Xylona heveae (strain CBS 132557 / TC161)</name>
    <dbReference type="NCBI Taxonomy" id="1328760"/>
    <lineage>
        <taxon>Eukaryota</taxon>
        <taxon>Fungi</taxon>
        <taxon>Dikarya</taxon>
        <taxon>Ascomycota</taxon>
        <taxon>Pezizomycotina</taxon>
        <taxon>Xylonomycetes</taxon>
        <taxon>Xylonales</taxon>
        <taxon>Xylonaceae</taxon>
        <taxon>Xylona</taxon>
    </lineage>
</organism>
<feature type="compositionally biased region" description="Low complexity" evidence="1">
    <location>
        <begin position="155"/>
        <end position="169"/>
    </location>
</feature>